<feature type="transmembrane region" description="Helical" evidence="1">
    <location>
        <begin position="12"/>
        <end position="33"/>
    </location>
</feature>
<organism evidence="2 3">
    <name type="scientific">Liparis tanakae</name>
    <name type="common">Tanaka's snailfish</name>
    <dbReference type="NCBI Taxonomy" id="230148"/>
    <lineage>
        <taxon>Eukaryota</taxon>
        <taxon>Metazoa</taxon>
        <taxon>Chordata</taxon>
        <taxon>Craniata</taxon>
        <taxon>Vertebrata</taxon>
        <taxon>Euteleostomi</taxon>
        <taxon>Actinopterygii</taxon>
        <taxon>Neopterygii</taxon>
        <taxon>Teleostei</taxon>
        <taxon>Neoteleostei</taxon>
        <taxon>Acanthomorphata</taxon>
        <taxon>Eupercaria</taxon>
        <taxon>Perciformes</taxon>
        <taxon>Cottioidei</taxon>
        <taxon>Cottales</taxon>
        <taxon>Liparidae</taxon>
        <taxon>Liparis</taxon>
    </lineage>
</organism>
<comment type="caution">
    <text evidence="2">The sequence shown here is derived from an EMBL/GenBank/DDBJ whole genome shotgun (WGS) entry which is preliminary data.</text>
</comment>
<keyword evidence="1" id="KW-0812">Transmembrane</keyword>
<proteinExistence type="predicted"/>
<evidence type="ECO:0000313" key="2">
    <source>
        <dbReference type="EMBL" id="TNN30775.1"/>
    </source>
</evidence>
<reference evidence="2 3" key="1">
    <citation type="submission" date="2019-03" db="EMBL/GenBank/DDBJ databases">
        <title>First draft genome of Liparis tanakae, snailfish: a comprehensive survey of snailfish specific genes.</title>
        <authorList>
            <person name="Kim W."/>
            <person name="Song I."/>
            <person name="Jeong J.-H."/>
            <person name="Kim D."/>
            <person name="Kim S."/>
            <person name="Ryu S."/>
            <person name="Song J.Y."/>
            <person name="Lee S.K."/>
        </authorList>
    </citation>
    <scope>NUCLEOTIDE SEQUENCE [LARGE SCALE GENOMIC DNA]</scope>
    <source>
        <tissue evidence="2">Muscle</tissue>
    </source>
</reference>
<sequence length="81" mass="9417">MWWSVVVCGDMWWSVVVCGDLWRYVVLCVIGIIPNTINSAPLSDRLHRLLSPGRLIIGRCRVAVLRPHRQQPGVTWEWMYV</sequence>
<dbReference type="EMBL" id="SRLO01004137">
    <property type="protein sequence ID" value="TNN30775.1"/>
    <property type="molecule type" value="Genomic_DNA"/>
</dbReference>
<dbReference type="AlphaFoldDB" id="A0A4Z2EPR1"/>
<protein>
    <submittedName>
        <fullName evidence="2">Uncharacterized protein</fullName>
    </submittedName>
</protein>
<evidence type="ECO:0000256" key="1">
    <source>
        <dbReference type="SAM" id="Phobius"/>
    </source>
</evidence>
<keyword evidence="1" id="KW-0472">Membrane</keyword>
<keyword evidence="1" id="KW-1133">Transmembrane helix</keyword>
<evidence type="ECO:0000313" key="3">
    <source>
        <dbReference type="Proteomes" id="UP000314294"/>
    </source>
</evidence>
<name>A0A4Z2EPR1_9TELE</name>
<keyword evidence="3" id="KW-1185">Reference proteome</keyword>
<dbReference type="Proteomes" id="UP000314294">
    <property type="component" value="Unassembled WGS sequence"/>
</dbReference>
<gene>
    <name evidence="2" type="ORF">EYF80_059074</name>
</gene>
<accession>A0A4Z2EPR1</accession>